<dbReference type="GO" id="GO:0016491">
    <property type="term" value="F:oxidoreductase activity"/>
    <property type="evidence" value="ECO:0007669"/>
    <property type="project" value="UniProtKB-KW"/>
</dbReference>
<dbReference type="GO" id="GO:0005829">
    <property type="term" value="C:cytosol"/>
    <property type="evidence" value="ECO:0007669"/>
    <property type="project" value="TreeGrafter"/>
</dbReference>
<dbReference type="KEGG" id="dax:FDQ92_02575"/>
<gene>
    <name evidence="3" type="ORF">FDQ92_02575</name>
</gene>
<proteinExistence type="predicted"/>
<dbReference type="EMBL" id="CP040098">
    <property type="protein sequence ID" value="QCQ21175.1"/>
    <property type="molecule type" value="Genomic_DNA"/>
</dbReference>
<evidence type="ECO:0000313" key="4">
    <source>
        <dbReference type="Proteomes" id="UP000298602"/>
    </source>
</evidence>
<dbReference type="PANTHER" id="PTHR43364">
    <property type="entry name" value="NADH-SPECIFIC METHYLGLYOXAL REDUCTASE-RELATED"/>
    <property type="match status" value="1"/>
</dbReference>
<keyword evidence="4" id="KW-1185">Reference proteome</keyword>
<keyword evidence="1" id="KW-0560">Oxidoreductase</keyword>
<dbReference type="InterPro" id="IPR018170">
    <property type="entry name" value="Aldo/ket_reductase_CS"/>
</dbReference>
<name>A0A4P8L2J2_9BACT</name>
<dbReference type="OrthoDB" id="5328358at2"/>
<dbReference type="Pfam" id="PF00248">
    <property type="entry name" value="Aldo_ket_red"/>
    <property type="match status" value="1"/>
</dbReference>
<dbReference type="SUPFAM" id="SSF51430">
    <property type="entry name" value="NAD(P)-linked oxidoreductase"/>
    <property type="match status" value="1"/>
</dbReference>
<dbReference type="CDD" id="cd19084">
    <property type="entry name" value="AKR_AKR11B1-like"/>
    <property type="match status" value="1"/>
</dbReference>
<dbReference type="AlphaFoldDB" id="A0A4P8L2J2"/>
<evidence type="ECO:0000313" key="3">
    <source>
        <dbReference type="EMBL" id="QCQ21175.1"/>
    </source>
</evidence>
<accession>A0A4P8L2J2</accession>
<protein>
    <submittedName>
        <fullName evidence="3">Aldo/keto reductase</fullName>
    </submittedName>
</protein>
<dbReference type="Proteomes" id="UP000298602">
    <property type="component" value="Chromosome"/>
</dbReference>
<reference evidence="3 4" key="2">
    <citation type="submission" date="2019-05" db="EMBL/GenBank/DDBJ databases">
        <authorList>
            <person name="Suflita J.M."/>
            <person name="Marks C.R."/>
        </authorList>
    </citation>
    <scope>NUCLEOTIDE SEQUENCE [LARGE SCALE GENOMIC DNA]</scope>
    <source>
        <strain evidence="3 4">ALDC</strain>
    </source>
</reference>
<organism evidence="3 4">
    <name type="scientific">Desulfoglaeba alkanexedens ALDC</name>
    <dbReference type="NCBI Taxonomy" id="980445"/>
    <lineage>
        <taxon>Bacteria</taxon>
        <taxon>Pseudomonadati</taxon>
        <taxon>Thermodesulfobacteriota</taxon>
        <taxon>Syntrophobacteria</taxon>
        <taxon>Syntrophobacterales</taxon>
        <taxon>Syntrophobacteraceae</taxon>
        <taxon>Desulfoglaeba</taxon>
    </lineage>
</organism>
<evidence type="ECO:0000256" key="1">
    <source>
        <dbReference type="ARBA" id="ARBA00023002"/>
    </source>
</evidence>
<dbReference type="FunFam" id="3.20.20.100:FF:000004">
    <property type="entry name" value="Oxidoreductase, aldo/keto reductase"/>
    <property type="match status" value="1"/>
</dbReference>
<reference evidence="3 4" key="1">
    <citation type="submission" date="2019-05" db="EMBL/GenBank/DDBJ databases">
        <title>The Complete Genome Sequence of the n-alkane-degrading Desulfoglaeba alkanexedens ALDC reveals multiple alkylsuccinate synthase gene clusters.</title>
        <authorList>
            <person name="Callaghan A.V."/>
            <person name="Davidova I.A."/>
            <person name="Duncan K.E."/>
            <person name="Morris B."/>
            <person name="McInerney M.J."/>
        </authorList>
    </citation>
    <scope>NUCLEOTIDE SEQUENCE [LARGE SCALE GENOMIC DNA]</scope>
    <source>
        <strain evidence="3 4">ALDC</strain>
    </source>
</reference>
<dbReference type="InterPro" id="IPR023210">
    <property type="entry name" value="NADP_OxRdtase_dom"/>
</dbReference>
<evidence type="ECO:0000259" key="2">
    <source>
        <dbReference type="Pfam" id="PF00248"/>
    </source>
</evidence>
<dbReference type="Gene3D" id="3.20.20.100">
    <property type="entry name" value="NADP-dependent oxidoreductase domain"/>
    <property type="match status" value="1"/>
</dbReference>
<dbReference type="InterPro" id="IPR036812">
    <property type="entry name" value="NAD(P)_OxRdtase_dom_sf"/>
</dbReference>
<dbReference type="InterPro" id="IPR050523">
    <property type="entry name" value="AKR_Detox_Biosynth"/>
</dbReference>
<dbReference type="PROSITE" id="PS00062">
    <property type="entry name" value="ALDOKETO_REDUCTASE_2"/>
    <property type="match status" value="1"/>
</dbReference>
<dbReference type="PANTHER" id="PTHR43364:SF4">
    <property type="entry name" value="NAD(P)-LINKED OXIDOREDUCTASE SUPERFAMILY PROTEIN"/>
    <property type="match status" value="1"/>
</dbReference>
<dbReference type="RefSeq" id="WP_137423144.1">
    <property type="nucleotide sequence ID" value="NZ_CP040098.1"/>
</dbReference>
<feature type="domain" description="NADP-dependent oxidoreductase" evidence="2">
    <location>
        <begin position="16"/>
        <end position="311"/>
    </location>
</feature>
<sequence length="329" mass="36577">MERIRFGETDLEVSRVVLGTWVTGGWAWGGADEREAVGAILRALELGINFIDTAPVYGFGKSEELVGRALKEWGGSNGVVIATKCGLEWDDAQRVIRRNATPERIRFEVDQSLRRLGVDRIDLYQIHWPDPETPFADSMAALVDLREAGKIRWIGLSNFSPPQIDECRRHGPVHGLQPPFNIFERDAEKEILPYCAENRIGTLVYGGLCRGLLTGKFTGTETFPKGDLRQMDPKFKPDRFRQYVKAVDAMKKLAAAHGRTMAQFALRWALQQPGVTTVIAGARTAAQAEENAGISGWALSPDDLEKVDQILATYIKNPVGPEFMAPGRR</sequence>